<name>A0AB39VEI7_9FUSO</name>
<organism evidence="1">
    <name type="scientific">Leptotrichia mesophila</name>
    <dbReference type="NCBI Taxonomy" id="3239303"/>
    <lineage>
        <taxon>Bacteria</taxon>
        <taxon>Fusobacteriati</taxon>
        <taxon>Fusobacteriota</taxon>
        <taxon>Fusobacteriia</taxon>
        <taxon>Fusobacteriales</taxon>
        <taxon>Leptotrichiaceae</taxon>
        <taxon>Leptotrichia</taxon>
    </lineage>
</organism>
<dbReference type="RefSeq" id="WP_369713623.1">
    <property type="nucleotide sequence ID" value="NZ_CP165646.1"/>
</dbReference>
<reference evidence="1" key="1">
    <citation type="submission" date="2024-07" db="EMBL/GenBank/DDBJ databases">
        <authorList>
            <person name="Li X.-J."/>
            <person name="Wang X."/>
        </authorList>
    </citation>
    <scope>NUCLEOTIDE SEQUENCE</scope>
    <source>
        <strain evidence="1">HSP-342</strain>
    </source>
</reference>
<accession>A0AB39VEI7</accession>
<sequence length="70" mass="7980">MLNVDSLTHLFIVPAMKNFDALTALEKWTEENMAPDCLVEKAGKKYLDQNKEQPFCPYLKVATYIGGEQE</sequence>
<dbReference type="KEGG" id="lmes:AB8B23_04465"/>
<protein>
    <submittedName>
        <fullName evidence="1">Tannase/feruloyl esterase family alpha/beta hydrolase</fullName>
    </submittedName>
</protein>
<keyword evidence="1" id="KW-0378">Hydrolase</keyword>
<dbReference type="GO" id="GO:0052689">
    <property type="term" value="F:carboxylic ester hydrolase activity"/>
    <property type="evidence" value="ECO:0007669"/>
    <property type="project" value="UniProtKB-KW"/>
</dbReference>
<proteinExistence type="predicted"/>
<gene>
    <name evidence="1" type="ORF">AB8B23_04465</name>
</gene>
<dbReference type="AlphaFoldDB" id="A0AB39VEI7"/>
<evidence type="ECO:0000313" key="1">
    <source>
        <dbReference type="EMBL" id="XDU65413.1"/>
    </source>
</evidence>
<dbReference type="EMBL" id="CP165646">
    <property type="protein sequence ID" value="XDU65413.1"/>
    <property type="molecule type" value="Genomic_DNA"/>
</dbReference>